<evidence type="ECO:0000313" key="1">
    <source>
        <dbReference type="EMBL" id="MPN19478.1"/>
    </source>
</evidence>
<dbReference type="AlphaFoldDB" id="A0A645FY53"/>
<proteinExistence type="predicted"/>
<reference evidence="1" key="1">
    <citation type="submission" date="2019-08" db="EMBL/GenBank/DDBJ databases">
        <authorList>
            <person name="Kucharzyk K."/>
            <person name="Murdoch R.W."/>
            <person name="Higgins S."/>
            <person name="Loffler F."/>
        </authorList>
    </citation>
    <scope>NUCLEOTIDE SEQUENCE</scope>
</reference>
<dbReference type="EMBL" id="VSSQ01067041">
    <property type="protein sequence ID" value="MPN19478.1"/>
    <property type="molecule type" value="Genomic_DNA"/>
</dbReference>
<accession>A0A645FY53</accession>
<name>A0A645FY53_9ZZZZ</name>
<protein>
    <submittedName>
        <fullName evidence="1">Uncharacterized protein</fullName>
    </submittedName>
</protein>
<comment type="caution">
    <text evidence="1">The sequence shown here is derived from an EMBL/GenBank/DDBJ whole genome shotgun (WGS) entry which is preliminary data.</text>
</comment>
<organism evidence="1">
    <name type="scientific">bioreactor metagenome</name>
    <dbReference type="NCBI Taxonomy" id="1076179"/>
    <lineage>
        <taxon>unclassified sequences</taxon>
        <taxon>metagenomes</taxon>
        <taxon>ecological metagenomes</taxon>
    </lineage>
</organism>
<sequence length="145" mass="15446">MSSVFNPAVLKPDVSAQNDAVGGQQHQVYVVCDRRIVLKIAFKGGMEYGGLSLAEKRSGKLHIGEASDIFLENLPALLAVFTLDDQVAAKPEEALIGVIHQIAHGGRLVLQIAAQQKLLIVGLLQLVALLLEHADLGLIASGQLH</sequence>
<gene>
    <name evidence="1" type="ORF">SDC9_166847</name>
</gene>